<evidence type="ECO:0000256" key="2">
    <source>
        <dbReference type="SAM" id="SignalP"/>
    </source>
</evidence>
<dbReference type="EMBL" id="JBICBT010000786">
    <property type="protein sequence ID" value="KAL3100801.1"/>
    <property type="molecule type" value="Genomic_DNA"/>
</dbReference>
<keyword evidence="1" id="KW-0175">Coiled coil</keyword>
<protein>
    <submittedName>
        <fullName evidence="3">Uncharacterized protein</fullName>
    </submittedName>
</protein>
<dbReference type="Proteomes" id="UP001620626">
    <property type="component" value="Unassembled WGS sequence"/>
</dbReference>
<evidence type="ECO:0000313" key="4">
    <source>
        <dbReference type="Proteomes" id="UP001620626"/>
    </source>
</evidence>
<accession>A0ABD2KD32</accession>
<organism evidence="3 4">
    <name type="scientific">Heterodera trifolii</name>
    <dbReference type="NCBI Taxonomy" id="157864"/>
    <lineage>
        <taxon>Eukaryota</taxon>
        <taxon>Metazoa</taxon>
        <taxon>Ecdysozoa</taxon>
        <taxon>Nematoda</taxon>
        <taxon>Chromadorea</taxon>
        <taxon>Rhabditida</taxon>
        <taxon>Tylenchina</taxon>
        <taxon>Tylenchomorpha</taxon>
        <taxon>Tylenchoidea</taxon>
        <taxon>Heteroderidae</taxon>
        <taxon>Heteroderinae</taxon>
        <taxon>Heterodera</taxon>
    </lineage>
</organism>
<dbReference type="AlphaFoldDB" id="A0ABD2KD32"/>
<evidence type="ECO:0000256" key="1">
    <source>
        <dbReference type="SAM" id="Coils"/>
    </source>
</evidence>
<keyword evidence="2" id="KW-0732">Signal</keyword>
<feature type="signal peptide" evidence="2">
    <location>
        <begin position="1"/>
        <end position="24"/>
    </location>
</feature>
<evidence type="ECO:0000313" key="3">
    <source>
        <dbReference type="EMBL" id="KAL3100801.1"/>
    </source>
</evidence>
<name>A0ABD2KD32_9BILA</name>
<feature type="coiled-coil region" evidence="1">
    <location>
        <begin position="161"/>
        <end position="260"/>
    </location>
</feature>
<proteinExistence type="predicted"/>
<feature type="chain" id="PRO_5044866148" evidence="2">
    <location>
        <begin position="25"/>
        <end position="450"/>
    </location>
</feature>
<gene>
    <name evidence="3" type="ORF">niasHT_021080</name>
</gene>
<keyword evidence="4" id="KW-1185">Reference proteome</keyword>
<comment type="caution">
    <text evidence="3">The sequence shown here is derived from an EMBL/GenBank/DDBJ whole genome shotgun (WGS) entry which is preliminary data.</text>
</comment>
<sequence>MKKFIPSFWLVFIQFFIGFDLSVSVEFHRWVKNCEEVISNIETKPIVTENSSTVDVSELINLQKELANFEQNILQFYKLVPYPHIHAWGKPIHTIEMVFNRRLALPAHRAIGFSKQLSKGTDQFGLKGNSEKQLDEIMPKIRAIILGLREEFNTFVIEIMLAKIENEKGDIENEANKLLEKMNEILKFLKEKNGGAFFDQSIIESAKGKAEAQMKMMGEKKEKQQMMENVAKAFVVKVKLSILTEEMRNKKDALNDWKELDAFIPIAFFCQFGTELENIRQYGKITDEAEMEEKLSNLAEMARPLTDKVKRLISQHLSELITEVSNVLVLLYFNESNFNKFVNCINAICHSVLIAVQTIGIEHLDIVSKITDINALIKKLENAHKDKVTETIDQTDKDKVTETIDQTDKDKVTETIGQTDKDKVTKTIDELLQLLETKKDAFLESFQLLV</sequence>
<reference evidence="3 4" key="1">
    <citation type="submission" date="2024-10" db="EMBL/GenBank/DDBJ databases">
        <authorList>
            <person name="Kim D."/>
        </authorList>
    </citation>
    <scope>NUCLEOTIDE SEQUENCE [LARGE SCALE GENOMIC DNA]</scope>
    <source>
        <strain evidence="3">BH-2024</strain>
    </source>
</reference>